<accession>A0A6A1V0C7</accession>
<comment type="caution">
    <text evidence="2">The sequence shown here is derived from an EMBL/GenBank/DDBJ whole genome shotgun (WGS) entry which is preliminary data.</text>
</comment>
<sequence>MEAGPDDGRRRLPLWMVGVVAADRRRKPGQVEENNNHVDEESMPRTCPSGAKSVSKGSDKGFLLKEKDIPGVNSDFVLECQRKRKRGRKQSLQEPNCDGIIAESVSGKKNYDVRNIGKCIARKGRKPKGGDSGKGEEVDIQPRNDDDVELTMDDLMTLAEEYIKDDKNKKRQASNRECGVSSRKDSEGLLDVPNSDRGSSAHHPTACSGSNLPVVGEENAIVNAKDPAQDMLDLFLGPLLKKPLKEDNRLLMKDMSFSYEFETQIQNNVVIEEREPLMKKKSSLKDKVAMFLD</sequence>
<dbReference type="PANTHER" id="PTHR36756:SF1">
    <property type="entry name" value="EXPRESSED PROTEIN"/>
    <property type="match status" value="1"/>
</dbReference>
<name>A0A6A1V0C7_9ROSI</name>
<feature type="region of interest" description="Disordered" evidence="1">
    <location>
        <begin position="116"/>
        <end position="149"/>
    </location>
</feature>
<evidence type="ECO:0000313" key="3">
    <source>
        <dbReference type="Proteomes" id="UP000516437"/>
    </source>
</evidence>
<organism evidence="2 3">
    <name type="scientific">Morella rubra</name>
    <name type="common">Chinese bayberry</name>
    <dbReference type="NCBI Taxonomy" id="262757"/>
    <lineage>
        <taxon>Eukaryota</taxon>
        <taxon>Viridiplantae</taxon>
        <taxon>Streptophyta</taxon>
        <taxon>Embryophyta</taxon>
        <taxon>Tracheophyta</taxon>
        <taxon>Spermatophyta</taxon>
        <taxon>Magnoliopsida</taxon>
        <taxon>eudicotyledons</taxon>
        <taxon>Gunneridae</taxon>
        <taxon>Pentapetalae</taxon>
        <taxon>rosids</taxon>
        <taxon>fabids</taxon>
        <taxon>Fagales</taxon>
        <taxon>Myricaceae</taxon>
        <taxon>Morella</taxon>
    </lineage>
</organism>
<proteinExistence type="predicted"/>
<dbReference type="EMBL" id="RXIC02000025">
    <property type="protein sequence ID" value="KAB1206093.1"/>
    <property type="molecule type" value="Genomic_DNA"/>
</dbReference>
<dbReference type="OrthoDB" id="1938010at2759"/>
<feature type="compositionally biased region" description="Basic and acidic residues" evidence="1">
    <location>
        <begin position="34"/>
        <end position="43"/>
    </location>
</feature>
<protein>
    <submittedName>
        <fullName evidence="2">Uncharacterized protein</fullName>
    </submittedName>
</protein>
<dbReference type="PANTHER" id="PTHR36756">
    <property type="entry name" value="EXPRESSED PROTEIN"/>
    <property type="match status" value="1"/>
</dbReference>
<reference evidence="2 3" key="1">
    <citation type="journal article" date="2019" name="Plant Biotechnol. J.">
        <title>The red bayberry genome and genetic basis of sex determination.</title>
        <authorList>
            <person name="Jia H.M."/>
            <person name="Jia H.J."/>
            <person name="Cai Q.L."/>
            <person name="Wang Y."/>
            <person name="Zhao H.B."/>
            <person name="Yang W.F."/>
            <person name="Wang G.Y."/>
            <person name="Li Y.H."/>
            <person name="Zhan D.L."/>
            <person name="Shen Y.T."/>
            <person name="Niu Q.F."/>
            <person name="Chang L."/>
            <person name="Qiu J."/>
            <person name="Zhao L."/>
            <person name="Xie H.B."/>
            <person name="Fu W.Y."/>
            <person name="Jin J."/>
            <person name="Li X.W."/>
            <person name="Jiao Y."/>
            <person name="Zhou C.C."/>
            <person name="Tu T."/>
            <person name="Chai C.Y."/>
            <person name="Gao J.L."/>
            <person name="Fan L.J."/>
            <person name="van de Weg E."/>
            <person name="Wang J.Y."/>
            <person name="Gao Z.S."/>
        </authorList>
    </citation>
    <scope>NUCLEOTIDE SEQUENCE [LARGE SCALE GENOMIC DNA]</scope>
    <source>
        <tissue evidence="2">Leaves</tissue>
    </source>
</reference>
<dbReference type="AlphaFoldDB" id="A0A6A1V0C7"/>
<feature type="region of interest" description="Disordered" evidence="1">
    <location>
        <begin position="24"/>
        <end position="59"/>
    </location>
</feature>
<evidence type="ECO:0000256" key="1">
    <source>
        <dbReference type="SAM" id="MobiDB-lite"/>
    </source>
</evidence>
<dbReference type="Proteomes" id="UP000516437">
    <property type="component" value="Chromosome 7"/>
</dbReference>
<feature type="compositionally biased region" description="Basic and acidic residues" evidence="1">
    <location>
        <begin position="128"/>
        <end position="145"/>
    </location>
</feature>
<feature type="region of interest" description="Disordered" evidence="1">
    <location>
        <begin position="166"/>
        <end position="211"/>
    </location>
</feature>
<keyword evidence="3" id="KW-1185">Reference proteome</keyword>
<gene>
    <name evidence="2" type="ORF">CJ030_MR7G005997</name>
</gene>
<evidence type="ECO:0000313" key="2">
    <source>
        <dbReference type="EMBL" id="KAB1206093.1"/>
    </source>
</evidence>